<dbReference type="Pfam" id="PF00356">
    <property type="entry name" value="LacI"/>
    <property type="match status" value="1"/>
</dbReference>
<evidence type="ECO:0000256" key="2">
    <source>
        <dbReference type="ARBA" id="ARBA00023125"/>
    </source>
</evidence>
<comment type="caution">
    <text evidence="5">The sequence shown here is derived from an EMBL/GenBank/DDBJ whole genome shotgun (WGS) entry which is preliminary data.</text>
</comment>
<dbReference type="GO" id="GO:0003700">
    <property type="term" value="F:DNA-binding transcription factor activity"/>
    <property type="evidence" value="ECO:0007669"/>
    <property type="project" value="TreeGrafter"/>
</dbReference>
<protein>
    <submittedName>
        <fullName evidence="5">LacI family DNA-binding transcriptional regulator</fullName>
    </submittedName>
</protein>
<dbReference type="AlphaFoldDB" id="A0A9D9EJ75"/>
<organism evidence="5 6">
    <name type="scientific">Candidatus Cryptobacteroides merdigallinarum</name>
    <dbReference type="NCBI Taxonomy" id="2840770"/>
    <lineage>
        <taxon>Bacteria</taxon>
        <taxon>Pseudomonadati</taxon>
        <taxon>Bacteroidota</taxon>
        <taxon>Bacteroidia</taxon>
        <taxon>Bacteroidales</taxon>
        <taxon>Candidatus Cryptobacteroides</taxon>
    </lineage>
</organism>
<evidence type="ECO:0000313" key="5">
    <source>
        <dbReference type="EMBL" id="MBO8447925.1"/>
    </source>
</evidence>
<dbReference type="PANTHER" id="PTHR30146">
    <property type="entry name" value="LACI-RELATED TRANSCRIPTIONAL REPRESSOR"/>
    <property type="match status" value="1"/>
</dbReference>
<evidence type="ECO:0000256" key="3">
    <source>
        <dbReference type="ARBA" id="ARBA00023163"/>
    </source>
</evidence>
<name>A0A9D9EJ75_9BACT</name>
<accession>A0A9D9EJ75</accession>
<dbReference type="Proteomes" id="UP000810252">
    <property type="component" value="Unassembled WGS sequence"/>
</dbReference>
<keyword evidence="3" id="KW-0804">Transcription</keyword>
<dbReference type="Gene3D" id="1.10.260.40">
    <property type="entry name" value="lambda repressor-like DNA-binding domains"/>
    <property type="match status" value="1"/>
</dbReference>
<evidence type="ECO:0000313" key="6">
    <source>
        <dbReference type="Proteomes" id="UP000810252"/>
    </source>
</evidence>
<proteinExistence type="predicted"/>
<dbReference type="CDD" id="cd01392">
    <property type="entry name" value="HTH_LacI"/>
    <property type="match status" value="1"/>
</dbReference>
<reference evidence="5" key="2">
    <citation type="journal article" date="2021" name="PeerJ">
        <title>Extensive microbial diversity within the chicken gut microbiome revealed by metagenomics and culture.</title>
        <authorList>
            <person name="Gilroy R."/>
            <person name="Ravi A."/>
            <person name="Getino M."/>
            <person name="Pursley I."/>
            <person name="Horton D.L."/>
            <person name="Alikhan N.F."/>
            <person name="Baker D."/>
            <person name="Gharbi K."/>
            <person name="Hall N."/>
            <person name="Watson M."/>
            <person name="Adriaenssens E.M."/>
            <person name="Foster-Nyarko E."/>
            <person name="Jarju S."/>
            <person name="Secka A."/>
            <person name="Antonio M."/>
            <person name="Oren A."/>
            <person name="Chaudhuri R.R."/>
            <person name="La Ragione R."/>
            <person name="Hildebrand F."/>
            <person name="Pallen M.J."/>
        </authorList>
    </citation>
    <scope>NUCLEOTIDE SEQUENCE</scope>
    <source>
        <strain evidence="5">20514</strain>
    </source>
</reference>
<dbReference type="PRINTS" id="PR00036">
    <property type="entry name" value="HTHLACI"/>
</dbReference>
<dbReference type="PROSITE" id="PS50932">
    <property type="entry name" value="HTH_LACI_2"/>
    <property type="match status" value="1"/>
</dbReference>
<sequence>MRHNPTIKDIAKELGISKSTVSRALSGHPNVRRETRTAVQDMAAAMRYKPNYMARNLGK</sequence>
<keyword evidence="2 5" id="KW-0238">DNA-binding</keyword>
<dbReference type="SUPFAM" id="SSF47413">
    <property type="entry name" value="lambda repressor-like DNA-binding domains"/>
    <property type="match status" value="1"/>
</dbReference>
<gene>
    <name evidence="5" type="ORF">IAC29_01470</name>
</gene>
<dbReference type="SMART" id="SM00354">
    <property type="entry name" value="HTH_LACI"/>
    <property type="match status" value="1"/>
</dbReference>
<reference evidence="5" key="1">
    <citation type="submission" date="2020-10" db="EMBL/GenBank/DDBJ databases">
        <authorList>
            <person name="Gilroy R."/>
        </authorList>
    </citation>
    <scope>NUCLEOTIDE SEQUENCE</scope>
    <source>
        <strain evidence="5">20514</strain>
    </source>
</reference>
<evidence type="ECO:0000256" key="1">
    <source>
        <dbReference type="ARBA" id="ARBA00023015"/>
    </source>
</evidence>
<dbReference type="InterPro" id="IPR010982">
    <property type="entry name" value="Lambda_DNA-bd_dom_sf"/>
</dbReference>
<feature type="domain" description="HTH lacI-type" evidence="4">
    <location>
        <begin position="5"/>
        <end position="59"/>
    </location>
</feature>
<dbReference type="GO" id="GO:0000976">
    <property type="term" value="F:transcription cis-regulatory region binding"/>
    <property type="evidence" value="ECO:0007669"/>
    <property type="project" value="TreeGrafter"/>
</dbReference>
<keyword evidence="1" id="KW-0805">Transcription regulation</keyword>
<dbReference type="EMBL" id="JADIMQ010000020">
    <property type="protein sequence ID" value="MBO8447925.1"/>
    <property type="molecule type" value="Genomic_DNA"/>
</dbReference>
<dbReference type="InterPro" id="IPR000843">
    <property type="entry name" value="HTH_LacI"/>
</dbReference>
<evidence type="ECO:0000259" key="4">
    <source>
        <dbReference type="PROSITE" id="PS50932"/>
    </source>
</evidence>
<dbReference type="PANTHER" id="PTHR30146:SF109">
    <property type="entry name" value="HTH-TYPE TRANSCRIPTIONAL REGULATOR GALS"/>
    <property type="match status" value="1"/>
</dbReference>